<evidence type="ECO:0000313" key="1">
    <source>
        <dbReference type="EMBL" id="KAL0186551.1"/>
    </source>
</evidence>
<organism evidence="1 2">
    <name type="scientific">Cirrhinus mrigala</name>
    <name type="common">Mrigala</name>
    <dbReference type="NCBI Taxonomy" id="683832"/>
    <lineage>
        <taxon>Eukaryota</taxon>
        <taxon>Metazoa</taxon>
        <taxon>Chordata</taxon>
        <taxon>Craniata</taxon>
        <taxon>Vertebrata</taxon>
        <taxon>Euteleostomi</taxon>
        <taxon>Actinopterygii</taxon>
        <taxon>Neopterygii</taxon>
        <taxon>Teleostei</taxon>
        <taxon>Ostariophysi</taxon>
        <taxon>Cypriniformes</taxon>
        <taxon>Cyprinidae</taxon>
        <taxon>Labeoninae</taxon>
        <taxon>Labeonini</taxon>
        <taxon>Cirrhinus</taxon>
    </lineage>
</organism>
<name>A0ABD0QJY7_CIRMR</name>
<proteinExistence type="predicted"/>
<sequence>RTFSSVFTGRPLNVRPWQNDDSSLVTRQPPSLSVIRRPFTSEWKEIAFRLHGM</sequence>
<reference evidence="1 2" key="1">
    <citation type="submission" date="2024-05" db="EMBL/GenBank/DDBJ databases">
        <title>Genome sequencing and assembly of Indian major carp, Cirrhinus mrigala (Hamilton, 1822).</title>
        <authorList>
            <person name="Mohindra V."/>
            <person name="Chowdhury L.M."/>
            <person name="Lal K."/>
            <person name="Jena J.K."/>
        </authorList>
    </citation>
    <scope>NUCLEOTIDE SEQUENCE [LARGE SCALE GENOMIC DNA]</scope>
    <source>
        <strain evidence="1">CM1030</strain>
        <tissue evidence="1">Blood</tissue>
    </source>
</reference>
<dbReference type="Proteomes" id="UP001529510">
    <property type="component" value="Unassembled WGS sequence"/>
</dbReference>
<keyword evidence="2" id="KW-1185">Reference proteome</keyword>
<dbReference type="AlphaFoldDB" id="A0ABD0QJY7"/>
<comment type="caution">
    <text evidence="1">The sequence shown here is derived from an EMBL/GenBank/DDBJ whole genome shotgun (WGS) entry which is preliminary data.</text>
</comment>
<accession>A0ABD0QJY7</accession>
<evidence type="ECO:0000313" key="2">
    <source>
        <dbReference type="Proteomes" id="UP001529510"/>
    </source>
</evidence>
<dbReference type="EMBL" id="JAMKFB020000008">
    <property type="protein sequence ID" value="KAL0186551.1"/>
    <property type="molecule type" value="Genomic_DNA"/>
</dbReference>
<gene>
    <name evidence="1" type="ORF">M9458_018221</name>
</gene>
<protein>
    <submittedName>
        <fullName evidence="1">Uncharacterized protein</fullName>
    </submittedName>
</protein>
<feature type="non-terminal residue" evidence="1">
    <location>
        <position position="1"/>
    </location>
</feature>